<evidence type="ECO:0000256" key="1">
    <source>
        <dbReference type="SAM" id="MobiDB-lite"/>
    </source>
</evidence>
<dbReference type="STRING" id="1848.SAMN05443637_102307"/>
<feature type="region of interest" description="Disordered" evidence="1">
    <location>
        <begin position="1"/>
        <end position="34"/>
    </location>
</feature>
<proteinExistence type="predicted"/>
<name>A0A1M6PJQ1_PSETH</name>
<protein>
    <submittedName>
        <fullName evidence="2">Uncharacterized protein</fullName>
    </submittedName>
</protein>
<evidence type="ECO:0000313" key="2">
    <source>
        <dbReference type="EMBL" id="SHK08143.1"/>
    </source>
</evidence>
<reference evidence="2 3" key="1">
    <citation type="submission" date="2016-11" db="EMBL/GenBank/DDBJ databases">
        <authorList>
            <person name="Jaros S."/>
            <person name="Januszkiewicz K."/>
            <person name="Wedrychowicz H."/>
        </authorList>
    </citation>
    <scope>NUCLEOTIDE SEQUENCE [LARGE SCALE GENOMIC DNA]</scope>
    <source>
        <strain evidence="2 3">DSM 43832</strain>
    </source>
</reference>
<accession>A0A1M6PJQ1</accession>
<dbReference type="EMBL" id="FRAP01000002">
    <property type="protein sequence ID" value="SHK08143.1"/>
    <property type="molecule type" value="Genomic_DNA"/>
</dbReference>
<dbReference type="AlphaFoldDB" id="A0A1M6PJQ1"/>
<sequence>MMTTSQPVRHRFTGTADVERLGGLGATPPTGHRGARALDRMRALARAAAFGPGPIGVAGSFGVVRSITTALDRPGGAGRI</sequence>
<keyword evidence="3" id="KW-1185">Reference proteome</keyword>
<organism evidence="2 3">
    <name type="scientific">Pseudonocardia thermophila</name>
    <dbReference type="NCBI Taxonomy" id="1848"/>
    <lineage>
        <taxon>Bacteria</taxon>
        <taxon>Bacillati</taxon>
        <taxon>Actinomycetota</taxon>
        <taxon>Actinomycetes</taxon>
        <taxon>Pseudonocardiales</taxon>
        <taxon>Pseudonocardiaceae</taxon>
        <taxon>Pseudonocardia</taxon>
    </lineage>
</organism>
<gene>
    <name evidence="2" type="ORF">SAMN05443637_102307</name>
</gene>
<dbReference type="Proteomes" id="UP000184363">
    <property type="component" value="Unassembled WGS sequence"/>
</dbReference>
<evidence type="ECO:0000313" key="3">
    <source>
        <dbReference type="Proteomes" id="UP000184363"/>
    </source>
</evidence>